<feature type="transmembrane region" description="Helical" evidence="1">
    <location>
        <begin position="502"/>
        <end position="523"/>
    </location>
</feature>
<feature type="transmembrane region" description="Helical" evidence="1">
    <location>
        <begin position="580"/>
        <end position="609"/>
    </location>
</feature>
<dbReference type="Pfam" id="PF01757">
    <property type="entry name" value="Acyl_transf_3"/>
    <property type="match status" value="1"/>
</dbReference>
<evidence type="ECO:0000256" key="1">
    <source>
        <dbReference type="SAM" id="Phobius"/>
    </source>
</evidence>
<feature type="transmembrane region" description="Helical" evidence="1">
    <location>
        <begin position="216"/>
        <end position="240"/>
    </location>
</feature>
<keyword evidence="1" id="KW-1133">Transmembrane helix</keyword>
<sequence length="708" mass="80041">MGMAYQPIIYLIALCFMLSNAELSMVNQNSAFDLNLYEKVLDPKLCRKQIRYMAANGSVLLAQFLDAGLRVPKGFFDGNADDLGNYYQCLAIDAPFGDSRISGKYCVIQVPLSQDLTLPGFSGKADALNVNKLKLGPAAQLVLEKYYTGVKGYRALSGTHLDDRVAHVTGTLFKLAVCIPRPCTTEVAVTTLLFNLSTIGFDYQEQFCRLPNDKPWVSADSAAVVIFSMIGLLTLISSVYELTQIFLLKKDPKSVNIYYRSFSIYNNTRSLFNIPKEPNSLNCLNGIRTIATVWIIVGHSFSSLSGLLNPFRAWEWMISFDGLWLSSTPITVDTFIAITGMLLVFTTAKKMDAGSLLRNLHIFYLNRLLRMFPLLATAVLLDASVFHRVGDGPYWMAVASNAQKCRDYWWTTLLHLQNYLNPSDMCVPHSWYIAVDVQLHILSPLVLYWILRGRRQTAWSALFLSLTLTLIVSAIYNGCMDLPAHTISPARNDRVMEYMTKYYFHIISRIAPFLVGMTFGYILHLWRGKRVLINAFTVQGLWVVSLCIISGTLYMLYRVKQLDWRYRAADAALNTLMRPLWAAAIGWMVLASAHGYGGPINWFLSLPLWRLPGRLTYGMYLFHYPIIVVVNGTIVGLQYFSVANVMYQALSFLVLSFVLSFILTVVIEEPFTIIFKSLLEKGLSKSNNEKKKLDEIEAFEIESRKDED</sequence>
<dbReference type="GeneID" id="106127817"/>
<dbReference type="InterPro" id="IPR006621">
    <property type="entry name" value="Nose-resist-to-fluoxetine_N"/>
</dbReference>
<feature type="signal peptide" evidence="2">
    <location>
        <begin position="1"/>
        <end position="21"/>
    </location>
</feature>
<keyword evidence="1" id="KW-0472">Membrane</keyword>
<name>A0AAJ7EL27_PAPXU</name>
<feature type="transmembrane region" description="Helical" evidence="1">
    <location>
        <begin position="368"/>
        <end position="386"/>
    </location>
</feature>
<feature type="transmembrane region" description="Helical" evidence="1">
    <location>
        <begin position="289"/>
        <end position="308"/>
    </location>
</feature>
<feature type="transmembrane region" description="Helical" evidence="1">
    <location>
        <begin position="328"/>
        <end position="348"/>
    </location>
</feature>
<feature type="chain" id="PRO_5042616117" evidence="2">
    <location>
        <begin position="22"/>
        <end position="708"/>
    </location>
</feature>
<dbReference type="InterPro" id="IPR002656">
    <property type="entry name" value="Acyl_transf_3_dom"/>
</dbReference>
<organism evidence="4">
    <name type="scientific">Papilio xuthus</name>
    <name type="common">Asian swallowtail butterfly</name>
    <dbReference type="NCBI Taxonomy" id="66420"/>
    <lineage>
        <taxon>Eukaryota</taxon>
        <taxon>Metazoa</taxon>
        <taxon>Ecdysozoa</taxon>
        <taxon>Arthropoda</taxon>
        <taxon>Hexapoda</taxon>
        <taxon>Insecta</taxon>
        <taxon>Pterygota</taxon>
        <taxon>Neoptera</taxon>
        <taxon>Endopterygota</taxon>
        <taxon>Lepidoptera</taxon>
        <taxon>Glossata</taxon>
        <taxon>Ditrysia</taxon>
        <taxon>Papilionoidea</taxon>
        <taxon>Papilionidae</taxon>
        <taxon>Papilioninae</taxon>
        <taxon>Papilio</taxon>
    </lineage>
</organism>
<dbReference type="GO" id="GO:0016747">
    <property type="term" value="F:acyltransferase activity, transferring groups other than amino-acyl groups"/>
    <property type="evidence" value="ECO:0007669"/>
    <property type="project" value="InterPro"/>
</dbReference>
<dbReference type="SMART" id="SM00703">
    <property type="entry name" value="NRF"/>
    <property type="match status" value="1"/>
</dbReference>
<keyword evidence="1" id="KW-0812">Transmembrane</keyword>
<dbReference type="InterPro" id="IPR052728">
    <property type="entry name" value="O2_lipid_transport_reg"/>
</dbReference>
<feature type="transmembrane region" description="Helical" evidence="1">
    <location>
        <begin position="621"/>
        <end position="640"/>
    </location>
</feature>
<dbReference type="Pfam" id="PF20146">
    <property type="entry name" value="NRF"/>
    <property type="match status" value="1"/>
</dbReference>
<keyword evidence="2" id="KW-0732">Signal</keyword>
<evidence type="ECO:0000256" key="2">
    <source>
        <dbReference type="SAM" id="SignalP"/>
    </source>
</evidence>
<reference evidence="4" key="1">
    <citation type="submission" date="2025-08" db="UniProtKB">
        <authorList>
            <consortium name="RefSeq"/>
        </authorList>
    </citation>
    <scope>IDENTIFICATION</scope>
</reference>
<protein>
    <submittedName>
        <fullName evidence="4">Nose resistant to fluoxetine protein 6-like</fullName>
    </submittedName>
</protein>
<dbReference type="KEGG" id="pxu:106127817"/>
<dbReference type="AlphaFoldDB" id="A0AAJ7EL27"/>
<evidence type="ECO:0000259" key="3">
    <source>
        <dbReference type="SMART" id="SM00703"/>
    </source>
</evidence>
<proteinExistence type="predicted"/>
<feature type="domain" description="Nose resistant-to-fluoxetine protein N-terminal" evidence="3">
    <location>
        <begin position="43"/>
        <end position="210"/>
    </location>
</feature>
<dbReference type="Proteomes" id="UP000694872">
    <property type="component" value="Unplaced"/>
</dbReference>
<evidence type="ECO:0000313" key="4">
    <source>
        <dbReference type="RefSeq" id="XP_013181532.1"/>
    </source>
</evidence>
<feature type="transmembrane region" description="Helical" evidence="1">
    <location>
        <begin position="646"/>
        <end position="667"/>
    </location>
</feature>
<gene>
    <name evidence="4" type="primary">LOC106127817</name>
</gene>
<dbReference type="PANTHER" id="PTHR11161:SF0">
    <property type="entry name" value="O-ACYLTRANSFERASE LIKE PROTEIN"/>
    <property type="match status" value="1"/>
</dbReference>
<feature type="transmembrane region" description="Helical" evidence="1">
    <location>
        <begin position="431"/>
        <end position="451"/>
    </location>
</feature>
<feature type="transmembrane region" description="Helical" evidence="1">
    <location>
        <begin position="458"/>
        <end position="476"/>
    </location>
</feature>
<dbReference type="RefSeq" id="XP_013181532.1">
    <property type="nucleotide sequence ID" value="XM_013326078.1"/>
</dbReference>
<accession>A0AAJ7EL27</accession>
<feature type="transmembrane region" description="Helical" evidence="1">
    <location>
        <begin position="535"/>
        <end position="557"/>
    </location>
</feature>
<dbReference type="PANTHER" id="PTHR11161">
    <property type="entry name" value="O-ACYLTRANSFERASE"/>
    <property type="match status" value="1"/>
</dbReference>